<dbReference type="KEGG" id="ahk:NCTC10172_01147"/>
<comment type="catalytic activity">
    <reaction evidence="8">
        <text>Couples ATP hydrolysis with the unwinding of duplex DNA by translocating in the 3'-5' direction.</text>
        <dbReference type="EC" id="5.6.2.4"/>
    </reaction>
</comment>
<evidence type="ECO:0000256" key="11">
    <source>
        <dbReference type="PROSITE-ProRule" id="PRU00560"/>
    </source>
</evidence>
<evidence type="ECO:0000256" key="7">
    <source>
        <dbReference type="ARBA" id="ARBA00023235"/>
    </source>
</evidence>
<dbReference type="Gene3D" id="1.10.10.160">
    <property type="match status" value="1"/>
</dbReference>
<dbReference type="InterPro" id="IPR013986">
    <property type="entry name" value="DExx_box_DNA_helicase_dom_sf"/>
</dbReference>
<evidence type="ECO:0000313" key="14">
    <source>
        <dbReference type="Proteomes" id="UP000290909"/>
    </source>
</evidence>
<dbReference type="Pfam" id="PF00580">
    <property type="entry name" value="UvrD-helicase"/>
    <property type="match status" value="1"/>
</dbReference>
<dbReference type="InterPro" id="IPR000212">
    <property type="entry name" value="DNA_helicase_UvrD/REP"/>
</dbReference>
<dbReference type="Proteomes" id="UP000290909">
    <property type="component" value="Chromosome"/>
</dbReference>
<reference evidence="13 14" key="1">
    <citation type="submission" date="2019-01" db="EMBL/GenBank/DDBJ databases">
        <authorList>
            <consortium name="Pathogen Informatics"/>
        </authorList>
    </citation>
    <scope>NUCLEOTIDE SEQUENCE [LARGE SCALE GENOMIC DNA]</scope>
    <source>
        <strain evidence="13 14">NCTC10172</strain>
    </source>
</reference>
<dbReference type="EC" id="5.6.2.4" evidence="9"/>
<evidence type="ECO:0000256" key="8">
    <source>
        <dbReference type="ARBA" id="ARBA00034617"/>
    </source>
</evidence>
<name>A0A449BL81_9MOLU</name>
<accession>A0A449BL81</accession>
<gene>
    <name evidence="13" type="primary">pcrA_2</name>
    <name evidence="13" type="ORF">NCTC10172_01147</name>
</gene>
<feature type="binding site" evidence="11">
    <location>
        <begin position="22"/>
        <end position="29"/>
    </location>
    <ligand>
        <name>ATP</name>
        <dbReference type="ChEBI" id="CHEBI:30616"/>
    </ligand>
</feature>
<evidence type="ECO:0000313" key="13">
    <source>
        <dbReference type="EMBL" id="VEU83097.1"/>
    </source>
</evidence>
<dbReference type="Gene3D" id="3.40.50.300">
    <property type="entry name" value="P-loop containing nucleotide triphosphate hydrolases"/>
    <property type="match status" value="4"/>
</dbReference>
<proteinExistence type="inferred from homology"/>
<dbReference type="CDD" id="cd17932">
    <property type="entry name" value="DEXQc_UvrD"/>
    <property type="match status" value="1"/>
</dbReference>
<dbReference type="SUPFAM" id="SSF52540">
    <property type="entry name" value="P-loop containing nucleoside triphosphate hydrolases"/>
    <property type="match status" value="1"/>
</dbReference>
<evidence type="ECO:0000256" key="3">
    <source>
        <dbReference type="ARBA" id="ARBA00022801"/>
    </source>
</evidence>
<dbReference type="CDD" id="cd18807">
    <property type="entry name" value="SF1_C_UvrD"/>
    <property type="match status" value="1"/>
</dbReference>
<dbReference type="Pfam" id="PF13361">
    <property type="entry name" value="UvrD_C"/>
    <property type="match status" value="1"/>
</dbReference>
<dbReference type="PROSITE" id="PS51198">
    <property type="entry name" value="UVRD_HELICASE_ATP_BIND"/>
    <property type="match status" value="1"/>
</dbReference>
<keyword evidence="4 11" id="KW-0347">Helicase</keyword>
<evidence type="ECO:0000259" key="12">
    <source>
        <dbReference type="PROSITE" id="PS51198"/>
    </source>
</evidence>
<keyword evidence="6" id="KW-0238">DNA-binding</keyword>
<dbReference type="InterPro" id="IPR014017">
    <property type="entry name" value="DNA_helicase_UvrD-like_C"/>
</dbReference>
<dbReference type="InterPro" id="IPR027417">
    <property type="entry name" value="P-loop_NTPase"/>
</dbReference>
<evidence type="ECO:0000256" key="1">
    <source>
        <dbReference type="ARBA" id="ARBA00009922"/>
    </source>
</evidence>
<dbReference type="STRING" id="1408416.GCA_000702765_01323"/>
<keyword evidence="3 11" id="KW-0378">Hydrolase</keyword>
<organism evidence="13 14">
    <name type="scientific">Acholeplasma hippikon</name>
    <dbReference type="NCBI Taxonomy" id="264636"/>
    <lineage>
        <taxon>Bacteria</taxon>
        <taxon>Bacillati</taxon>
        <taxon>Mycoplasmatota</taxon>
        <taxon>Mollicutes</taxon>
        <taxon>Acholeplasmatales</taxon>
        <taxon>Acholeplasmataceae</taxon>
        <taxon>Acholeplasma</taxon>
    </lineage>
</organism>
<dbReference type="GO" id="GO:0016887">
    <property type="term" value="F:ATP hydrolysis activity"/>
    <property type="evidence" value="ECO:0007669"/>
    <property type="project" value="RHEA"/>
</dbReference>
<protein>
    <recommendedName>
        <fullName evidence="9">DNA 3'-5' helicase</fullName>
        <ecNumber evidence="9">5.6.2.4</ecNumber>
    </recommendedName>
</protein>
<dbReference type="InterPro" id="IPR014016">
    <property type="entry name" value="UvrD-like_ATP-bd"/>
</dbReference>
<evidence type="ECO:0000256" key="9">
    <source>
        <dbReference type="ARBA" id="ARBA00034808"/>
    </source>
</evidence>
<dbReference type="GO" id="GO:0003677">
    <property type="term" value="F:DNA binding"/>
    <property type="evidence" value="ECO:0007669"/>
    <property type="project" value="UniProtKB-KW"/>
</dbReference>
<evidence type="ECO:0000256" key="5">
    <source>
        <dbReference type="ARBA" id="ARBA00022840"/>
    </source>
</evidence>
<evidence type="ECO:0000256" key="10">
    <source>
        <dbReference type="ARBA" id="ARBA00048988"/>
    </source>
</evidence>
<evidence type="ECO:0000256" key="6">
    <source>
        <dbReference type="ARBA" id="ARBA00023125"/>
    </source>
</evidence>
<keyword evidence="2 11" id="KW-0547">Nucleotide-binding</keyword>
<dbReference type="GO" id="GO:0005524">
    <property type="term" value="F:ATP binding"/>
    <property type="evidence" value="ECO:0007669"/>
    <property type="project" value="UniProtKB-UniRule"/>
</dbReference>
<dbReference type="EMBL" id="LR215050">
    <property type="protein sequence ID" value="VEU83097.1"/>
    <property type="molecule type" value="Genomic_DNA"/>
</dbReference>
<keyword evidence="5 11" id="KW-0067">ATP-binding</keyword>
<dbReference type="AlphaFoldDB" id="A0A449BL81"/>
<dbReference type="PANTHER" id="PTHR11070:SF2">
    <property type="entry name" value="ATP-DEPENDENT DNA HELICASE SRS2"/>
    <property type="match status" value="1"/>
</dbReference>
<keyword evidence="14" id="KW-1185">Reference proteome</keyword>
<dbReference type="GO" id="GO:0000725">
    <property type="term" value="P:recombinational repair"/>
    <property type="evidence" value="ECO:0007669"/>
    <property type="project" value="TreeGrafter"/>
</dbReference>
<dbReference type="GO" id="GO:0005829">
    <property type="term" value="C:cytosol"/>
    <property type="evidence" value="ECO:0007669"/>
    <property type="project" value="TreeGrafter"/>
</dbReference>
<dbReference type="GO" id="GO:0043138">
    <property type="term" value="F:3'-5' DNA helicase activity"/>
    <property type="evidence" value="ECO:0007669"/>
    <property type="project" value="UniProtKB-EC"/>
</dbReference>
<dbReference type="PANTHER" id="PTHR11070">
    <property type="entry name" value="UVRD / RECB / PCRA DNA HELICASE FAMILY MEMBER"/>
    <property type="match status" value="1"/>
</dbReference>
<comment type="similarity">
    <text evidence="1">Belongs to the helicase family. UvrD subfamily.</text>
</comment>
<sequence length="398" mass="47442">MKLNNEQTKAVYQDNNHIFLLAGAGSGKTRVIIERIKYLLTKVKPSNILAITFTVKSSIEMKKRLGNKDVNVYTFHGYCYHALSQGKKLNIFLNNDQYTEEEILAIQNYKNSLFQKAKPVIYVKYQKYLNDNELLDFDDLIIEALKIRHKKYKYIFIDEFQDTNLLQYELIKKLNHAKCKIFAVGDPDQSIYKFRGAKVEIINQYIKDFNAEVLKLEENYRSKKEILTASNELIKHNLNRFKKTLFTNNLNEGNVNIYYLKEEEQNNHILNLIRKRTYKDIAILFRNHYQVFELKKLLESHYIYHVNFYSFHESKGLEFDTVIIYGAEVMPYQKEGTYLQEEEERRLLFVGMTRAKTNLLIYSKYKTKFLRETKIRPKWVWPLYLITFIKYDTCGCVV</sequence>
<evidence type="ECO:0000256" key="4">
    <source>
        <dbReference type="ARBA" id="ARBA00022806"/>
    </source>
</evidence>
<keyword evidence="7" id="KW-0413">Isomerase</keyword>
<comment type="catalytic activity">
    <reaction evidence="10">
        <text>ATP + H2O = ADP + phosphate + H(+)</text>
        <dbReference type="Rhea" id="RHEA:13065"/>
        <dbReference type="ChEBI" id="CHEBI:15377"/>
        <dbReference type="ChEBI" id="CHEBI:15378"/>
        <dbReference type="ChEBI" id="CHEBI:30616"/>
        <dbReference type="ChEBI" id="CHEBI:43474"/>
        <dbReference type="ChEBI" id="CHEBI:456216"/>
        <dbReference type="EC" id="5.6.2.4"/>
    </reaction>
</comment>
<evidence type="ECO:0000256" key="2">
    <source>
        <dbReference type="ARBA" id="ARBA00022741"/>
    </source>
</evidence>
<feature type="domain" description="UvrD-like helicase ATP-binding" evidence="12">
    <location>
        <begin position="1"/>
        <end position="223"/>
    </location>
</feature>